<protein>
    <recommendedName>
        <fullName evidence="8">Major facilitator superfamily (MFS) profile domain-containing protein</fullName>
    </recommendedName>
</protein>
<evidence type="ECO:0000313" key="10">
    <source>
        <dbReference type="Proteomes" id="UP000230392"/>
    </source>
</evidence>
<evidence type="ECO:0000256" key="7">
    <source>
        <dbReference type="SAM" id="Phobius"/>
    </source>
</evidence>
<dbReference type="Pfam" id="PF07690">
    <property type="entry name" value="MFS_1"/>
    <property type="match status" value="1"/>
</dbReference>
<feature type="transmembrane region" description="Helical" evidence="7">
    <location>
        <begin position="235"/>
        <end position="259"/>
    </location>
</feature>
<dbReference type="PROSITE" id="PS50850">
    <property type="entry name" value="MFS"/>
    <property type="match status" value="1"/>
</dbReference>
<organism evidence="9 10">
    <name type="scientific">bacterium (Candidatus Ratteibacteria) CG23_combo_of_CG06-09_8_20_14_all_48_7</name>
    <dbReference type="NCBI Taxonomy" id="2014292"/>
    <lineage>
        <taxon>Bacteria</taxon>
        <taxon>Candidatus Ratteibacteria</taxon>
    </lineage>
</organism>
<feature type="transmembrane region" description="Helical" evidence="7">
    <location>
        <begin position="334"/>
        <end position="353"/>
    </location>
</feature>
<dbReference type="EMBL" id="PCRF01000035">
    <property type="protein sequence ID" value="PIP16684.1"/>
    <property type="molecule type" value="Genomic_DNA"/>
</dbReference>
<keyword evidence="6 7" id="KW-0472">Membrane</keyword>
<feature type="domain" description="Major facilitator superfamily (MFS) profile" evidence="8">
    <location>
        <begin position="6"/>
        <end position="378"/>
    </location>
</feature>
<dbReference type="PANTHER" id="PTHR23517:SF3">
    <property type="entry name" value="INTEGRAL MEMBRANE TRANSPORT PROTEIN"/>
    <property type="match status" value="1"/>
</dbReference>
<feature type="transmembrane region" description="Helical" evidence="7">
    <location>
        <begin position="6"/>
        <end position="32"/>
    </location>
</feature>
<dbReference type="GO" id="GO:0005886">
    <property type="term" value="C:plasma membrane"/>
    <property type="evidence" value="ECO:0007669"/>
    <property type="project" value="UniProtKB-SubCell"/>
</dbReference>
<evidence type="ECO:0000259" key="8">
    <source>
        <dbReference type="PROSITE" id="PS50850"/>
    </source>
</evidence>
<dbReference type="PANTHER" id="PTHR23517">
    <property type="entry name" value="RESISTANCE PROTEIN MDTM, PUTATIVE-RELATED-RELATED"/>
    <property type="match status" value="1"/>
</dbReference>
<feature type="transmembrane region" description="Helical" evidence="7">
    <location>
        <begin position="295"/>
        <end position="313"/>
    </location>
</feature>
<dbReference type="Gene3D" id="1.20.1250.20">
    <property type="entry name" value="MFS general substrate transporter like domains"/>
    <property type="match status" value="2"/>
</dbReference>
<feature type="transmembrane region" description="Helical" evidence="7">
    <location>
        <begin position="271"/>
        <end position="289"/>
    </location>
</feature>
<reference evidence="9 10" key="1">
    <citation type="submission" date="2017-09" db="EMBL/GenBank/DDBJ databases">
        <title>Depth-based differentiation of microbial function through sediment-hosted aquifers and enrichment of novel symbionts in the deep terrestrial subsurface.</title>
        <authorList>
            <person name="Probst A.J."/>
            <person name="Ladd B."/>
            <person name="Jarett J.K."/>
            <person name="Geller-Mcgrath D.E."/>
            <person name="Sieber C.M."/>
            <person name="Emerson J.B."/>
            <person name="Anantharaman K."/>
            <person name="Thomas B.C."/>
            <person name="Malmstrom R."/>
            <person name="Stieglmeier M."/>
            <person name="Klingl A."/>
            <person name="Woyke T."/>
            <person name="Ryan C.M."/>
            <person name="Banfield J.F."/>
        </authorList>
    </citation>
    <scope>NUCLEOTIDE SEQUENCE [LARGE SCALE GENOMIC DNA]</scope>
    <source>
        <strain evidence="9">CG23_combo_of_CG06-09_8_20_14_all_48_7</strain>
    </source>
</reference>
<evidence type="ECO:0000256" key="5">
    <source>
        <dbReference type="ARBA" id="ARBA00022989"/>
    </source>
</evidence>
<dbReference type="PROSITE" id="PS00216">
    <property type="entry name" value="SUGAR_TRANSPORT_1"/>
    <property type="match status" value="1"/>
</dbReference>
<evidence type="ECO:0000256" key="6">
    <source>
        <dbReference type="ARBA" id="ARBA00023136"/>
    </source>
</evidence>
<comment type="caution">
    <text evidence="9">The sequence shown here is derived from an EMBL/GenBank/DDBJ whole genome shotgun (WGS) entry which is preliminary data.</text>
</comment>
<dbReference type="AlphaFoldDB" id="A0A2G9YBU0"/>
<keyword evidence="5 7" id="KW-1133">Transmembrane helix</keyword>
<accession>A0A2G9YBU0</accession>
<name>A0A2G9YBU0_9BACT</name>
<feature type="transmembrane region" description="Helical" evidence="7">
    <location>
        <begin position="72"/>
        <end position="90"/>
    </location>
</feature>
<keyword evidence="4 7" id="KW-0812">Transmembrane</keyword>
<proteinExistence type="predicted"/>
<dbReference type="SUPFAM" id="SSF103473">
    <property type="entry name" value="MFS general substrate transporter"/>
    <property type="match status" value="1"/>
</dbReference>
<dbReference type="InterPro" id="IPR036259">
    <property type="entry name" value="MFS_trans_sf"/>
</dbReference>
<dbReference type="InterPro" id="IPR020846">
    <property type="entry name" value="MFS_dom"/>
</dbReference>
<feature type="transmembrane region" description="Helical" evidence="7">
    <location>
        <begin position="44"/>
        <end position="60"/>
    </location>
</feature>
<evidence type="ECO:0000256" key="3">
    <source>
        <dbReference type="ARBA" id="ARBA00022475"/>
    </source>
</evidence>
<feature type="transmembrane region" description="Helical" evidence="7">
    <location>
        <begin position="359"/>
        <end position="376"/>
    </location>
</feature>
<evidence type="ECO:0000313" key="9">
    <source>
        <dbReference type="EMBL" id="PIP16684.1"/>
    </source>
</evidence>
<dbReference type="Proteomes" id="UP000230392">
    <property type="component" value="Unassembled WGS sequence"/>
</dbReference>
<dbReference type="InterPro" id="IPR005829">
    <property type="entry name" value="Sugar_transporter_CS"/>
</dbReference>
<sequence length="378" mass="41937">MMQRQSKIVFLVVVSLFGATFGIYEILIPFYLQNQGITFPRMGDIFAVSFLFAFLMRQYAGYLSDLFGRKPFFSAALFLCGISNFCTPLFKTASAQAFLKSLREGAFGVKDTMQAVILYEGSEKDFLNAYGKVRGTEWIFQALGILLAGIIATRFSLRSAFFTSGYILFFSAIIFAGFFPAVVRNAQKQRLGIREIFSFDLTGQLRSLTFIWFVINISSGISHGPTLPLFFQHRFGMSLAAITVVMFMHRLACGMPMLLAGRVKGTPLKSVYILFLTVGGLSLIATPFIPRASWAIPVWLAHDLVGAGIWVPIHNYLTQKFAGEDIRGLSVAKSFAYASLGMVLGFFLSGYLYAWDIGMPFIFSGVIALIAGILLVRF</sequence>
<dbReference type="GO" id="GO:0022857">
    <property type="term" value="F:transmembrane transporter activity"/>
    <property type="evidence" value="ECO:0007669"/>
    <property type="project" value="InterPro"/>
</dbReference>
<evidence type="ECO:0000256" key="1">
    <source>
        <dbReference type="ARBA" id="ARBA00004651"/>
    </source>
</evidence>
<dbReference type="InterPro" id="IPR011701">
    <property type="entry name" value="MFS"/>
</dbReference>
<keyword evidence="3" id="KW-1003">Cell membrane</keyword>
<dbReference type="InterPro" id="IPR050171">
    <property type="entry name" value="MFS_Transporters"/>
</dbReference>
<feature type="transmembrane region" description="Helical" evidence="7">
    <location>
        <begin position="163"/>
        <end position="183"/>
    </location>
</feature>
<evidence type="ECO:0000256" key="2">
    <source>
        <dbReference type="ARBA" id="ARBA00022448"/>
    </source>
</evidence>
<comment type="subcellular location">
    <subcellularLocation>
        <location evidence="1">Cell membrane</location>
        <topology evidence="1">Multi-pass membrane protein</topology>
    </subcellularLocation>
</comment>
<feature type="transmembrane region" description="Helical" evidence="7">
    <location>
        <begin position="138"/>
        <end position="157"/>
    </location>
</feature>
<evidence type="ECO:0000256" key="4">
    <source>
        <dbReference type="ARBA" id="ARBA00022692"/>
    </source>
</evidence>
<keyword evidence="2" id="KW-0813">Transport</keyword>
<gene>
    <name evidence="9" type="ORF">COX46_00740</name>
</gene>